<organism evidence="4 5">
    <name type="scientific">Caerostris extrusa</name>
    <name type="common">Bark spider</name>
    <name type="synonym">Caerostris bankana</name>
    <dbReference type="NCBI Taxonomy" id="172846"/>
    <lineage>
        <taxon>Eukaryota</taxon>
        <taxon>Metazoa</taxon>
        <taxon>Ecdysozoa</taxon>
        <taxon>Arthropoda</taxon>
        <taxon>Chelicerata</taxon>
        <taxon>Arachnida</taxon>
        <taxon>Araneae</taxon>
        <taxon>Araneomorphae</taxon>
        <taxon>Entelegynae</taxon>
        <taxon>Araneoidea</taxon>
        <taxon>Araneidae</taxon>
        <taxon>Caerostris</taxon>
    </lineage>
</organism>
<dbReference type="Proteomes" id="UP001054945">
    <property type="component" value="Unassembled WGS sequence"/>
</dbReference>
<feature type="compositionally biased region" description="Basic residues" evidence="2">
    <location>
        <begin position="378"/>
        <end position="393"/>
    </location>
</feature>
<sequence length="409" mass="44944">MVVDEVSRRLLVCGSVYQGACQRRELEDIAVSDDLVLLPVAANDETSSTVAFVGPARYMGYPSRVLYVATTNSRLGPYRDMVPAICSPTIAPSISGRRRIHITTGSHLCFGCRYDSYVETTLQCLGPDGRDYNLLQDAHIVRAEPADMLVGVFAASRDHTMHSSGRSAVCVFSLADIEQRFTENIHLCYNGSVPSRDMDYIAGSIQDCPEPGYVKPFFPTCFRHSEVPPACPKSLNPIFKGTVILLAGNYSVCLLTNFVPSDELLSAPKSACGFGIEIPVPSAAAETIHRPHENLVYSQPERNGPNSFIVPDRFTIGLKDNLNGHRSYRRSLTDCLRHLKGGNIFNFCGESLKLNGSLPPHFDPGHHVRESDAVFSGGHHHLPPHSGLHRHQKRTAEKGKSTSLVIYLN</sequence>
<comment type="caution">
    <text evidence="4">The sequence shown here is derived from an EMBL/GenBank/DDBJ whole genome shotgun (WGS) entry which is preliminary data.</text>
</comment>
<comment type="caution">
    <text evidence="1">Lacks conserved residue(s) required for the propagation of feature annotation.</text>
</comment>
<evidence type="ECO:0000256" key="1">
    <source>
        <dbReference type="PROSITE-ProRule" id="PRU00352"/>
    </source>
</evidence>
<protein>
    <recommendedName>
        <fullName evidence="3">Sema domain-containing protein</fullName>
    </recommendedName>
</protein>
<dbReference type="InterPro" id="IPR015943">
    <property type="entry name" value="WD40/YVTN_repeat-like_dom_sf"/>
</dbReference>
<dbReference type="GO" id="GO:0017154">
    <property type="term" value="F:semaphorin receptor activity"/>
    <property type="evidence" value="ECO:0007669"/>
    <property type="project" value="InterPro"/>
</dbReference>
<dbReference type="InterPro" id="IPR001627">
    <property type="entry name" value="Semap_dom"/>
</dbReference>
<dbReference type="AlphaFoldDB" id="A0AAV4TMD4"/>
<evidence type="ECO:0000313" key="4">
    <source>
        <dbReference type="EMBL" id="GIY45882.1"/>
    </source>
</evidence>
<name>A0AAV4TMD4_CAEEX</name>
<dbReference type="EMBL" id="BPLR01011335">
    <property type="protein sequence ID" value="GIY45882.1"/>
    <property type="molecule type" value="Genomic_DNA"/>
</dbReference>
<dbReference type="Gene3D" id="2.130.10.10">
    <property type="entry name" value="YVTN repeat-like/Quinoprotein amine dehydrogenase"/>
    <property type="match status" value="2"/>
</dbReference>
<dbReference type="GO" id="GO:0050772">
    <property type="term" value="P:positive regulation of axonogenesis"/>
    <property type="evidence" value="ECO:0007669"/>
    <property type="project" value="TreeGrafter"/>
</dbReference>
<keyword evidence="5" id="KW-1185">Reference proteome</keyword>
<accession>A0AAV4TMD4</accession>
<dbReference type="PROSITE" id="PS51004">
    <property type="entry name" value="SEMA"/>
    <property type="match status" value="1"/>
</dbReference>
<evidence type="ECO:0000256" key="2">
    <source>
        <dbReference type="SAM" id="MobiDB-lite"/>
    </source>
</evidence>
<dbReference type="PANTHER" id="PTHR22625:SF44">
    <property type="entry name" value="PLEXIN-B"/>
    <property type="match status" value="1"/>
</dbReference>
<dbReference type="GO" id="GO:0008360">
    <property type="term" value="P:regulation of cell shape"/>
    <property type="evidence" value="ECO:0007669"/>
    <property type="project" value="TreeGrafter"/>
</dbReference>
<feature type="domain" description="Sema" evidence="3">
    <location>
        <begin position="1"/>
        <end position="181"/>
    </location>
</feature>
<dbReference type="GO" id="GO:0005886">
    <property type="term" value="C:plasma membrane"/>
    <property type="evidence" value="ECO:0007669"/>
    <property type="project" value="TreeGrafter"/>
</dbReference>
<dbReference type="Pfam" id="PF01403">
    <property type="entry name" value="Sema"/>
    <property type="match status" value="1"/>
</dbReference>
<dbReference type="GO" id="GO:0097374">
    <property type="term" value="P:sensory neuron axon guidance"/>
    <property type="evidence" value="ECO:0007669"/>
    <property type="project" value="TreeGrafter"/>
</dbReference>
<reference evidence="4 5" key="1">
    <citation type="submission" date="2021-06" db="EMBL/GenBank/DDBJ databases">
        <title>Caerostris extrusa draft genome.</title>
        <authorList>
            <person name="Kono N."/>
            <person name="Arakawa K."/>
        </authorList>
    </citation>
    <scope>NUCLEOTIDE SEQUENCE [LARGE SCALE GENOMIC DNA]</scope>
</reference>
<dbReference type="InterPro" id="IPR036352">
    <property type="entry name" value="Semap_dom_sf"/>
</dbReference>
<feature type="region of interest" description="Disordered" evidence="2">
    <location>
        <begin position="378"/>
        <end position="402"/>
    </location>
</feature>
<evidence type="ECO:0000259" key="3">
    <source>
        <dbReference type="PROSITE" id="PS51004"/>
    </source>
</evidence>
<dbReference type="GO" id="GO:0007162">
    <property type="term" value="P:negative regulation of cell adhesion"/>
    <property type="evidence" value="ECO:0007669"/>
    <property type="project" value="TreeGrafter"/>
</dbReference>
<evidence type="ECO:0000313" key="5">
    <source>
        <dbReference type="Proteomes" id="UP001054945"/>
    </source>
</evidence>
<dbReference type="GO" id="GO:0002116">
    <property type="term" value="C:semaphorin receptor complex"/>
    <property type="evidence" value="ECO:0007669"/>
    <property type="project" value="TreeGrafter"/>
</dbReference>
<proteinExistence type="predicted"/>
<dbReference type="SUPFAM" id="SSF101912">
    <property type="entry name" value="Sema domain"/>
    <property type="match status" value="1"/>
</dbReference>
<dbReference type="InterPro" id="IPR031148">
    <property type="entry name" value="Plexin"/>
</dbReference>
<dbReference type="SMART" id="SM00630">
    <property type="entry name" value="Sema"/>
    <property type="match status" value="1"/>
</dbReference>
<dbReference type="PANTHER" id="PTHR22625">
    <property type="entry name" value="PLEXIN"/>
    <property type="match status" value="1"/>
</dbReference>
<gene>
    <name evidence="4" type="ORF">CEXT_9691</name>
</gene>
<dbReference type="GO" id="GO:0030334">
    <property type="term" value="P:regulation of cell migration"/>
    <property type="evidence" value="ECO:0007669"/>
    <property type="project" value="TreeGrafter"/>
</dbReference>
<dbReference type="GO" id="GO:0008045">
    <property type="term" value="P:motor neuron axon guidance"/>
    <property type="evidence" value="ECO:0007669"/>
    <property type="project" value="TreeGrafter"/>
</dbReference>